<protein>
    <recommendedName>
        <fullName evidence="6">GDT1 family protein</fullName>
    </recommendedName>
</protein>
<evidence type="ECO:0000313" key="7">
    <source>
        <dbReference type="EMBL" id="AFZ51617.1"/>
    </source>
</evidence>
<keyword evidence="5 6" id="KW-0472">Membrane</keyword>
<proteinExistence type="inferred from homology"/>
<evidence type="ECO:0000256" key="5">
    <source>
        <dbReference type="ARBA" id="ARBA00023136"/>
    </source>
</evidence>
<name>K9YYQ1_DACS8</name>
<dbReference type="HOGENOM" id="CLU_140894_3_1_3"/>
<dbReference type="AlphaFoldDB" id="K9YYQ1"/>
<dbReference type="KEGG" id="dsl:Dacsa_3087"/>
<feature type="transmembrane region" description="Helical" evidence="6">
    <location>
        <begin position="69"/>
        <end position="88"/>
    </location>
</feature>
<evidence type="ECO:0000256" key="3">
    <source>
        <dbReference type="ARBA" id="ARBA00022692"/>
    </source>
</evidence>
<dbReference type="STRING" id="13035.Dacsa_3087"/>
<sequence length="92" mass="9644">MDWQLLGLTFITVFVAEIGDKSQLAAIALGGNSKFPTAVFLGCIAALLTASFLGVMLGGGVAQLLPTRLLKTMAAIGFTLLALKLLIFEETD</sequence>
<gene>
    <name evidence="7" type="ORF">Dacsa_3087</name>
</gene>
<keyword evidence="8" id="KW-1185">Reference proteome</keyword>
<dbReference type="PANTHER" id="PTHR12608:SF1">
    <property type="entry name" value="TRANSMEMBRANE PROTEIN 165"/>
    <property type="match status" value="1"/>
</dbReference>
<dbReference type="OrthoDB" id="9801356at2"/>
<dbReference type="PANTHER" id="PTHR12608">
    <property type="entry name" value="TRANSMEMBRANE PROTEIN HTP-1 RELATED"/>
    <property type="match status" value="1"/>
</dbReference>
<keyword evidence="3 6" id="KW-0812">Transmembrane</keyword>
<dbReference type="EMBL" id="CP003944">
    <property type="protein sequence ID" value="AFZ51617.1"/>
    <property type="molecule type" value="Genomic_DNA"/>
</dbReference>
<dbReference type="Pfam" id="PF01169">
    <property type="entry name" value="GDT1"/>
    <property type="match status" value="1"/>
</dbReference>
<evidence type="ECO:0000256" key="1">
    <source>
        <dbReference type="ARBA" id="ARBA00004141"/>
    </source>
</evidence>
<comment type="similarity">
    <text evidence="2 6">Belongs to the GDT1 family.</text>
</comment>
<accession>K9YYQ1</accession>
<dbReference type="eggNOG" id="COG2119">
    <property type="taxonomic scope" value="Bacteria"/>
</dbReference>
<evidence type="ECO:0000313" key="8">
    <source>
        <dbReference type="Proteomes" id="UP000010482"/>
    </source>
</evidence>
<comment type="caution">
    <text evidence="6">Lacks conserved residue(s) required for the propagation of feature annotation.</text>
</comment>
<dbReference type="InterPro" id="IPR001727">
    <property type="entry name" value="GDT1-like"/>
</dbReference>
<dbReference type="RefSeq" id="WP_015230596.1">
    <property type="nucleotide sequence ID" value="NC_019780.1"/>
</dbReference>
<keyword evidence="4 6" id="KW-1133">Transmembrane helix</keyword>
<dbReference type="GO" id="GO:0016020">
    <property type="term" value="C:membrane"/>
    <property type="evidence" value="ECO:0007669"/>
    <property type="project" value="UniProtKB-SubCell"/>
</dbReference>
<dbReference type="Proteomes" id="UP000010482">
    <property type="component" value="Chromosome"/>
</dbReference>
<comment type="subcellular location">
    <subcellularLocation>
        <location evidence="1 6">Membrane</location>
        <topology evidence="1 6">Multi-pass membrane protein</topology>
    </subcellularLocation>
</comment>
<feature type="transmembrane region" description="Helical" evidence="6">
    <location>
        <begin position="35"/>
        <end position="57"/>
    </location>
</feature>
<organism evidence="7 8">
    <name type="scientific">Dactylococcopsis salina (strain PCC 8305)</name>
    <name type="common">Myxobactron salinum</name>
    <dbReference type="NCBI Taxonomy" id="13035"/>
    <lineage>
        <taxon>Bacteria</taxon>
        <taxon>Bacillati</taxon>
        <taxon>Cyanobacteriota</taxon>
        <taxon>Cyanophyceae</taxon>
        <taxon>Nodosilineales</taxon>
        <taxon>Cymatolegaceae</taxon>
        <taxon>Dactylococcopsis</taxon>
    </lineage>
</organism>
<dbReference type="GO" id="GO:0046873">
    <property type="term" value="F:metal ion transmembrane transporter activity"/>
    <property type="evidence" value="ECO:0007669"/>
    <property type="project" value="InterPro"/>
</dbReference>
<evidence type="ECO:0000256" key="2">
    <source>
        <dbReference type="ARBA" id="ARBA00009190"/>
    </source>
</evidence>
<evidence type="ECO:0000256" key="4">
    <source>
        <dbReference type="ARBA" id="ARBA00022989"/>
    </source>
</evidence>
<reference evidence="7" key="1">
    <citation type="submission" date="2012-04" db="EMBL/GenBank/DDBJ databases">
        <title>Finished genome of Dactylococcopsis salina PCC 8305.</title>
        <authorList>
            <consortium name="US DOE Joint Genome Institute"/>
            <person name="Gugger M."/>
            <person name="Coursin T."/>
            <person name="Rippka R."/>
            <person name="Tandeau De Marsac N."/>
            <person name="Huntemann M."/>
            <person name="Wei C.-L."/>
            <person name="Han J."/>
            <person name="Detter J.C."/>
            <person name="Han C."/>
            <person name="Tapia R."/>
            <person name="Daligault H."/>
            <person name="Chen A."/>
            <person name="Krypides N."/>
            <person name="Mavromatis K."/>
            <person name="Markowitz V."/>
            <person name="Szeto E."/>
            <person name="Ivanova N."/>
            <person name="Ovchinnikova G."/>
            <person name="Pagani I."/>
            <person name="Pati A."/>
            <person name="Goodwin L."/>
            <person name="Peters L."/>
            <person name="Pitluck S."/>
            <person name="Woyke T."/>
            <person name="Kerfeld C."/>
        </authorList>
    </citation>
    <scope>NUCLEOTIDE SEQUENCE [LARGE SCALE GENOMIC DNA]</scope>
    <source>
        <strain evidence="7">PCC 8305</strain>
    </source>
</reference>
<evidence type="ECO:0000256" key="6">
    <source>
        <dbReference type="RuleBase" id="RU365102"/>
    </source>
</evidence>